<reference evidence="2 3" key="1">
    <citation type="submission" date="2018-06" db="EMBL/GenBank/DDBJ databases">
        <title>Genomic Encyclopedia of Type Strains, Phase IV (KMG-IV): sequencing the most valuable type-strain genomes for metagenomic binning, comparative biology and taxonomic classification.</title>
        <authorList>
            <person name="Goeker M."/>
        </authorList>
    </citation>
    <scope>NUCLEOTIDE SEQUENCE [LARGE SCALE GENOMIC DNA]</scope>
    <source>
        <strain evidence="2 3">DSM 22112</strain>
    </source>
</reference>
<dbReference type="Pfam" id="PF13401">
    <property type="entry name" value="AAA_22"/>
    <property type="match status" value="1"/>
</dbReference>
<dbReference type="Gene3D" id="3.40.50.300">
    <property type="entry name" value="P-loop containing nucleotide triphosphate hydrolases"/>
    <property type="match status" value="1"/>
</dbReference>
<protein>
    <submittedName>
        <fullName evidence="2">AAA domain-containing protein</fullName>
    </submittedName>
</protein>
<name>A0A366I9X1_9FIRM</name>
<dbReference type="Proteomes" id="UP000253490">
    <property type="component" value="Unassembled WGS sequence"/>
</dbReference>
<feature type="domain" description="ORC1/DEAH AAA+ ATPase" evidence="1">
    <location>
        <begin position="30"/>
        <end position="156"/>
    </location>
</feature>
<evidence type="ECO:0000259" key="1">
    <source>
        <dbReference type="Pfam" id="PF13401"/>
    </source>
</evidence>
<sequence length="202" mass="22590">MNDVYGRDTKDYYLSGRLLQELEKILDYPLTVIEAPSGAGKTTAVREYLKEYIPQSVNEYWYTAIGETPARVWEYIYDAFYPFDSETAEALKYLGTPARETLGDIARLLKSCRCEAPTVLVIDNYQLIQSDIQREIISALSYNGSSNLHIVIITQELDLPAPGSTYNSRILTIGKDTLFFTARGEGKGSGESLSSFISGPTR</sequence>
<dbReference type="RefSeq" id="WP_187387059.1">
    <property type="nucleotide sequence ID" value="NZ_QNRX01000005.1"/>
</dbReference>
<accession>A0A366I9X1</accession>
<dbReference type="EMBL" id="QNRX01000005">
    <property type="protein sequence ID" value="RBP66752.1"/>
    <property type="molecule type" value="Genomic_DNA"/>
</dbReference>
<proteinExistence type="predicted"/>
<comment type="caution">
    <text evidence="2">The sequence shown here is derived from an EMBL/GenBank/DDBJ whole genome shotgun (WGS) entry which is preliminary data.</text>
</comment>
<evidence type="ECO:0000313" key="3">
    <source>
        <dbReference type="Proteomes" id="UP000253490"/>
    </source>
</evidence>
<evidence type="ECO:0000313" key="2">
    <source>
        <dbReference type="EMBL" id="RBP66752.1"/>
    </source>
</evidence>
<dbReference type="SUPFAM" id="SSF52540">
    <property type="entry name" value="P-loop containing nucleoside triphosphate hydrolases"/>
    <property type="match status" value="1"/>
</dbReference>
<dbReference type="InterPro" id="IPR027417">
    <property type="entry name" value="P-loop_NTPase"/>
</dbReference>
<dbReference type="AlphaFoldDB" id="A0A366I9X1"/>
<gene>
    <name evidence="2" type="ORF">DES36_105136</name>
</gene>
<organism evidence="2 3">
    <name type="scientific">Alkalibaculum bacchi</name>
    <dbReference type="NCBI Taxonomy" id="645887"/>
    <lineage>
        <taxon>Bacteria</taxon>
        <taxon>Bacillati</taxon>
        <taxon>Bacillota</taxon>
        <taxon>Clostridia</taxon>
        <taxon>Eubacteriales</taxon>
        <taxon>Eubacteriaceae</taxon>
        <taxon>Alkalibaculum</taxon>
    </lineage>
</organism>
<dbReference type="GO" id="GO:0016887">
    <property type="term" value="F:ATP hydrolysis activity"/>
    <property type="evidence" value="ECO:0007669"/>
    <property type="project" value="InterPro"/>
</dbReference>
<dbReference type="InterPro" id="IPR049945">
    <property type="entry name" value="AAA_22"/>
</dbReference>
<keyword evidence="3" id="KW-1185">Reference proteome</keyword>